<sequence>MSVKKVYKGRTWVTQPGEWEQEKHYYPRALNAQLHPLVQSFMSLDKKRLAMRYCHLHPEANQDKLLEVLSYKPSFFKWSGADLFCVTNESANRQMIVIETNSCPSGQKSMPAAGTNDAESSKETGYYRMVAETFGPLLKEKDADLPDGVFAVIFDKNPMEATGYAQCMSDYLAKTVFCVEFFKLDKNPPAKWTPDGVLLIRVKKADLEKHYPEKVSLSEPCTDEEYSDYVWVPVKAAFRYVTIAPWSRIPIVTKTLVLNPIISCLSGGRNKLVASKSYDFLNAELAEYGLTIRAPETISDVSLTEIPLYLKSMGYVGVIKVPYSNAGQGVFTITSKAELDEFMEWAKDTIYDQYIVQALVGNSTWSSRSTGGTFYHVGTIPNSKYRIYVADVRMMICATDEGYRPLAIYARRAAAPLAESLDGESSSWDMLGTNLSIAKPDGTWDSDTGRLLLMDRKDFNKLGLSVDDLVDGFIQCVMASTAIDQMCKRLLKHNKFDQALFSSLNKDPGFMSEVFSLEDMAKKEEAEKAAEEN</sequence>
<comment type="caution">
    <text evidence="1">The sequence shown here is derived from an EMBL/GenBank/DDBJ whole genome shotgun (WGS) entry which is preliminary data.</text>
</comment>
<dbReference type="Proteomes" id="UP000241890">
    <property type="component" value="Unassembled WGS sequence"/>
</dbReference>
<proteinExistence type="predicted"/>
<reference evidence="1 2" key="1">
    <citation type="submission" date="2017-12" db="EMBL/GenBank/DDBJ databases">
        <title>Sequencing, de novo assembly and annotation of complete genome of a new Thraustochytrid species, strain FCC1311.</title>
        <authorList>
            <person name="Sedici K."/>
            <person name="Godart F."/>
            <person name="Aiese Cigliano R."/>
            <person name="Sanseverino W."/>
            <person name="Barakat M."/>
            <person name="Ortet P."/>
            <person name="Marechal E."/>
            <person name="Cagnac O."/>
            <person name="Amato A."/>
        </authorList>
    </citation>
    <scope>NUCLEOTIDE SEQUENCE [LARGE SCALE GENOMIC DNA]</scope>
</reference>
<dbReference type="InParanoid" id="A0A2R5GTX1"/>
<dbReference type="SUPFAM" id="SSF56059">
    <property type="entry name" value="Glutathione synthetase ATP-binding domain-like"/>
    <property type="match status" value="1"/>
</dbReference>
<dbReference type="EMBL" id="BEYU01000169">
    <property type="protein sequence ID" value="GBG33769.1"/>
    <property type="molecule type" value="Genomic_DNA"/>
</dbReference>
<name>A0A2R5GTX1_9STRA</name>
<keyword evidence="2" id="KW-1185">Reference proteome</keyword>
<gene>
    <name evidence="1" type="ORF">FCC1311_099922</name>
</gene>
<accession>A0A2R5GTX1</accession>
<evidence type="ECO:0000313" key="2">
    <source>
        <dbReference type="Proteomes" id="UP000241890"/>
    </source>
</evidence>
<protein>
    <submittedName>
        <fullName evidence="1">Uncharacterized protein</fullName>
    </submittedName>
</protein>
<evidence type="ECO:0000313" key="1">
    <source>
        <dbReference type="EMBL" id="GBG33769.1"/>
    </source>
</evidence>
<dbReference type="OrthoDB" id="10268014at2759"/>
<dbReference type="AlphaFoldDB" id="A0A2R5GTX1"/>
<organism evidence="1 2">
    <name type="scientific">Hondaea fermentalgiana</name>
    <dbReference type="NCBI Taxonomy" id="2315210"/>
    <lineage>
        <taxon>Eukaryota</taxon>
        <taxon>Sar</taxon>
        <taxon>Stramenopiles</taxon>
        <taxon>Bigyra</taxon>
        <taxon>Labyrinthulomycetes</taxon>
        <taxon>Thraustochytrida</taxon>
        <taxon>Thraustochytriidae</taxon>
        <taxon>Hondaea</taxon>
    </lineage>
</organism>